<dbReference type="CDD" id="cd05822">
    <property type="entry name" value="TLP_HIUase"/>
    <property type="match status" value="1"/>
</dbReference>
<evidence type="ECO:0000256" key="7">
    <source>
        <dbReference type="ARBA" id="ARBA00022801"/>
    </source>
</evidence>
<dbReference type="InterPro" id="IPR014306">
    <property type="entry name" value="Hydroxyisourate_hydrolase"/>
</dbReference>
<protein>
    <recommendedName>
        <fullName evidence="5">hydroxyisourate hydrolase</fullName>
        <ecNumber evidence="5">3.5.2.17</ecNumber>
    </recommendedName>
</protein>
<dbReference type="Proteomes" id="UP000829291">
    <property type="component" value="Chromosome 2"/>
</dbReference>
<dbReference type="InterPro" id="IPR023416">
    <property type="entry name" value="Transthyretin/HIU_hydrolase_d"/>
</dbReference>
<reference evidence="11" key="1">
    <citation type="submission" date="2025-08" db="UniProtKB">
        <authorList>
            <consortium name="RefSeq"/>
        </authorList>
    </citation>
    <scope>IDENTIFICATION</scope>
    <source>
        <tissue evidence="11">Thorax and Abdomen</tissue>
    </source>
</reference>
<evidence type="ECO:0000313" key="11">
    <source>
        <dbReference type="RefSeq" id="XP_046587456.1"/>
    </source>
</evidence>
<proteinExistence type="inferred from homology"/>
<dbReference type="GeneID" id="107222313"/>
<dbReference type="InterPro" id="IPR036817">
    <property type="entry name" value="Transthyretin/HIU_hydrolase_sf"/>
</dbReference>
<keyword evidence="10" id="KW-1185">Reference proteome</keyword>
<feature type="region of interest" description="Disordered" evidence="8">
    <location>
        <begin position="234"/>
        <end position="328"/>
    </location>
</feature>
<evidence type="ECO:0000256" key="6">
    <source>
        <dbReference type="ARBA" id="ARBA00022631"/>
    </source>
</evidence>
<dbReference type="PANTHER" id="PTHR10395">
    <property type="entry name" value="URICASE AND TRANSTHYRETIN-RELATED"/>
    <property type="match status" value="1"/>
</dbReference>
<comment type="similarity">
    <text evidence="3">Belongs to the transthyretin family. 5-hydroxyisourate hydrolase subfamily.</text>
</comment>
<accession>A0ABM3FHF6</accession>
<evidence type="ECO:0000256" key="4">
    <source>
        <dbReference type="ARBA" id="ARBA00011881"/>
    </source>
</evidence>
<dbReference type="PANTHER" id="PTHR10395:SF7">
    <property type="entry name" value="5-HYDROXYISOURATE HYDROLASE"/>
    <property type="match status" value="1"/>
</dbReference>
<sequence>MNRGSFELSRIVKSEKSGSPKREEILHLQLTPTGKISHAKTRVYTQRYRKAWEQMPDFKGWLTAVPDQPTRAYCTYCKKNLHAHRLSLLKHTCTMKHQRGAMVHQKEAMAKDETAKVKNSTAKHGRNFKIEEATTEDDDEDIEYVIERLDDDLEMTELDPKNMDTEVEHEEAEENENQSVPKKMKMEVEENSRPDALAEAMAHVHGEFLDENGDPINVELEMVVESADPCAEEVESRVVSARSNRNNGDGDDMTVESLTVNNDPTHYVHDQSKENDHDTENPNNDPIGNISSSKSSLAGEWSDVESDESEHPDIGYVHNSPTTSPPTLHVRKECVTKPSTGLTISESAASITSGTAVPLSKKTVTLTPGGKTVILDTSAATSYAAGSRYVISTAKGQASAVVVGDKKKRVPEPVEQNKIGQHQQNSAPSTPPTCSVSGGTQTGPKKHIILKPVTPLVQTKKPCISTHVLDTSKGLPVGGLQISLYKLMDGRWTFVNESNTSVDGRCADLVDISKYSFTAGRYKLHFDVDKYFTLRRIETMYPFIEIVFDVKNPTEHYHVPLLMSPFGYTTYRGT</sequence>
<dbReference type="InterPro" id="IPR023419">
    <property type="entry name" value="Transthyretin_CS"/>
</dbReference>
<keyword evidence="7" id="KW-0378">Hydrolase</keyword>
<dbReference type="EC" id="3.5.2.17" evidence="5"/>
<dbReference type="PROSITE" id="PS00769">
    <property type="entry name" value="TRANSTHYRETIN_2"/>
    <property type="match status" value="1"/>
</dbReference>
<gene>
    <name evidence="11" type="primary">LOC107222313</name>
</gene>
<comment type="function">
    <text evidence="2">Catalyzes the hydrolysis of 5-hydroxyisourate (HIU) to 2-oxo-4-hydroxy-4-carboxy-5-ureidoimidazoline (OHCU).</text>
</comment>
<organism evidence="10 11">
    <name type="scientific">Neodiprion lecontei</name>
    <name type="common">Redheaded pine sawfly</name>
    <dbReference type="NCBI Taxonomy" id="441921"/>
    <lineage>
        <taxon>Eukaryota</taxon>
        <taxon>Metazoa</taxon>
        <taxon>Ecdysozoa</taxon>
        <taxon>Arthropoda</taxon>
        <taxon>Hexapoda</taxon>
        <taxon>Insecta</taxon>
        <taxon>Pterygota</taxon>
        <taxon>Neoptera</taxon>
        <taxon>Endopterygota</taxon>
        <taxon>Hymenoptera</taxon>
        <taxon>Tenthredinoidea</taxon>
        <taxon>Diprionidae</taxon>
        <taxon>Diprioninae</taxon>
        <taxon>Neodiprion</taxon>
    </lineage>
</organism>
<feature type="region of interest" description="Disordered" evidence="8">
    <location>
        <begin position="404"/>
        <end position="446"/>
    </location>
</feature>
<dbReference type="NCBIfam" id="TIGR02962">
    <property type="entry name" value="hdxy_isourate"/>
    <property type="match status" value="1"/>
</dbReference>
<evidence type="ECO:0000256" key="1">
    <source>
        <dbReference type="ARBA" id="ARBA00001043"/>
    </source>
</evidence>
<feature type="domain" description="Transthyretin/hydroxyisourate hydrolase" evidence="9">
    <location>
        <begin position="464"/>
        <end position="573"/>
    </location>
</feature>
<evidence type="ECO:0000256" key="3">
    <source>
        <dbReference type="ARBA" id="ARBA00009850"/>
    </source>
</evidence>
<evidence type="ECO:0000256" key="5">
    <source>
        <dbReference type="ARBA" id="ARBA00012609"/>
    </source>
</evidence>
<dbReference type="SUPFAM" id="SSF49472">
    <property type="entry name" value="Transthyretin (synonym: prealbumin)"/>
    <property type="match status" value="1"/>
</dbReference>
<dbReference type="RefSeq" id="XP_046587456.1">
    <property type="nucleotide sequence ID" value="XM_046731500.1"/>
</dbReference>
<comment type="subunit">
    <text evidence="4">Homotetramer.</text>
</comment>
<evidence type="ECO:0000259" key="9">
    <source>
        <dbReference type="Pfam" id="PF00576"/>
    </source>
</evidence>
<dbReference type="Pfam" id="PF00576">
    <property type="entry name" value="Transthyretin"/>
    <property type="match status" value="1"/>
</dbReference>
<feature type="compositionally biased region" description="Polar residues" evidence="8">
    <location>
        <begin position="281"/>
        <end position="296"/>
    </location>
</feature>
<name>A0ABM3FHF6_NEOLC</name>
<keyword evidence="6" id="KW-0659">Purine metabolism</keyword>
<comment type="catalytic activity">
    <reaction evidence="1">
        <text>5-hydroxyisourate + H2O = 5-hydroxy-2-oxo-4-ureido-2,5-dihydro-1H-imidazole-5-carboxylate + H(+)</text>
        <dbReference type="Rhea" id="RHEA:23736"/>
        <dbReference type="ChEBI" id="CHEBI:15377"/>
        <dbReference type="ChEBI" id="CHEBI:15378"/>
        <dbReference type="ChEBI" id="CHEBI:18072"/>
        <dbReference type="ChEBI" id="CHEBI:58639"/>
        <dbReference type="EC" id="3.5.2.17"/>
    </reaction>
</comment>
<feature type="compositionally biased region" description="Polar residues" evidence="8">
    <location>
        <begin position="418"/>
        <end position="443"/>
    </location>
</feature>
<evidence type="ECO:0000256" key="8">
    <source>
        <dbReference type="SAM" id="MobiDB-lite"/>
    </source>
</evidence>
<feature type="region of interest" description="Disordered" evidence="8">
    <location>
        <begin position="1"/>
        <end position="22"/>
    </location>
</feature>
<evidence type="ECO:0000256" key="2">
    <source>
        <dbReference type="ARBA" id="ARBA00002704"/>
    </source>
</evidence>
<feature type="compositionally biased region" description="Basic and acidic residues" evidence="8">
    <location>
        <begin position="266"/>
        <end position="280"/>
    </location>
</feature>
<feature type="compositionally biased region" description="Basic and acidic residues" evidence="8">
    <location>
        <begin position="10"/>
        <end position="22"/>
    </location>
</feature>
<dbReference type="Gene3D" id="2.60.40.180">
    <property type="entry name" value="Transthyretin/hydroxyisourate hydrolase domain"/>
    <property type="match status" value="1"/>
</dbReference>
<evidence type="ECO:0000313" key="10">
    <source>
        <dbReference type="Proteomes" id="UP000829291"/>
    </source>
</evidence>